<evidence type="ECO:0000313" key="2">
    <source>
        <dbReference type="Proteomes" id="UP000827872"/>
    </source>
</evidence>
<dbReference type="Proteomes" id="UP000827872">
    <property type="component" value="Linkage Group LG07"/>
</dbReference>
<dbReference type="EMBL" id="CM037620">
    <property type="protein sequence ID" value="KAH7995567.1"/>
    <property type="molecule type" value="Genomic_DNA"/>
</dbReference>
<sequence>MDQLPDIDSISPIEKHWVHLRSMDQLPDIDSIFPIEKHWVHLRSMDQLPDIDSISPIEKHWVRLRSMDQLPDIDSISPIEKHWVHLRSMDQLPDIDSISPIEKHWVHLRSMDQLPDIDSISPIEKHWVHLRSMDQLPDIDSIFPIEKHWVHLRSMDQLPDIDSISPIEKHWVHLRSMDQLPDIDSISPIEKHWVHLRSMDQLPDIDSISPIEKHWVHLRSMDQLPDIDSISPIEKHWVHLRSMDQLPDIDSISPIEKHWVHLRSMDQLPDIDSISPIEKHWVHLRSMDQLPDIDSISPIEKHWVHLRSMDQLPDIDSISPIEKHWVHLRSMDQLPDIDSISPIEKHWSSGVVLEFVDLQNASLFDALPPDKMCDQISDAVLDAHLKIDPDAKVACECVAKTGMILLCGEITSKAVVDYQQIVRETLKKIGYDDSSKGLDYKTCTVLIALEQQCYEIKEAISSGKTDEDIGAGDQGLMFGYATDESEECMPLTILLAHKLNAKVKSLERDGTLPWLRPDGKTQVTMEYREVGGAVEPIRVHTLVLSVHHAPGVPLKQMQKELMDRVVKEVIPLKYLDERTVYHLLPSKAFLEGGPKSDAGLTGRKIIVDTYGGWGAHGGGAFSGKDPSKVDRSAAYAARWVAKSLVKAGLCRRALVQLSYAIGLSHPLAISVFHYGTSNRSEEELLEIIQKNFDLRLGPIIRELDLKRPIYQRTACYGHFGREEFTWEQPKKLVY</sequence>
<protein>
    <submittedName>
        <fullName evidence="1">Uncharacterized protein</fullName>
    </submittedName>
</protein>
<keyword evidence="2" id="KW-1185">Reference proteome</keyword>
<organism evidence="1 2">
    <name type="scientific">Sphaerodactylus townsendi</name>
    <dbReference type="NCBI Taxonomy" id="933632"/>
    <lineage>
        <taxon>Eukaryota</taxon>
        <taxon>Metazoa</taxon>
        <taxon>Chordata</taxon>
        <taxon>Craniata</taxon>
        <taxon>Vertebrata</taxon>
        <taxon>Euteleostomi</taxon>
        <taxon>Lepidosauria</taxon>
        <taxon>Squamata</taxon>
        <taxon>Bifurcata</taxon>
        <taxon>Gekkota</taxon>
        <taxon>Sphaerodactylidae</taxon>
        <taxon>Sphaerodactylus</taxon>
    </lineage>
</organism>
<name>A0ACB8ESA6_9SAUR</name>
<accession>A0ACB8ESA6</accession>
<proteinExistence type="predicted"/>
<reference evidence="1" key="1">
    <citation type="submission" date="2021-08" db="EMBL/GenBank/DDBJ databases">
        <title>The first chromosome-level gecko genome reveals the dynamic sex chromosomes of Neotropical dwarf geckos (Sphaerodactylidae: Sphaerodactylus).</title>
        <authorList>
            <person name="Pinto B.J."/>
            <person name="Keating S.E."/>
            <person name="Gamble T."/>
        </authorList>
    </citation>
    <scope>NUCLEOTIDE SEQUENCE</scope>
    <source>
        <strain evidence="1">TG3544</strain>
    </source>
</reference>
<evidence type="ECO:0000313" key="1">
    <source>
        <dbReference type="EMBL" id="KAH7995567.1"/>
    </source>
</evidence>
<gene>
    <name evidence="1" type="ORF">K3G42_026323</name>
</gene>
<comment type="caution">
    <text evidence="1">The sequence shown here is derived from an EMBL/GenBank/DDBJ whole genome shotgun (WGS) entry which is preliminary data.</text>
</comment>